<accession>A0ABV3DBB5</accession>
<feature type="domain" description="SseB protein N-terminal" evidence="1">
    <location>
        <begin position="11"/>
        <end position="117"/>
    </location>
</feature>
<sequence length="240" mass="25581">MAVAFPANHVERCLVAAMQDPSRTGELIDALAEAEVWVPLPAGGGPHDAELTLPTTEIAGAPFVPVFSSEEQFRRVAGPMAFTVAPVREFARGLPPHVGMAVNPGGEVGIPIPPDGVLELARVPGAGATGARVTLIEPAPEEEPYVLLAAAAEEFAATHVVLTARRALGFVESDAPSLFIGVELDRWQEEDRRMAIGALERAVGRAGTPWPVNLVLIDLAQDPVGDWMLESVRPFYERPF</sequence>
<keyword evidence="4" id="KW-1185">Reference proteome</keyword>
<dbReference type="InterPro" id="IPR027945">
    <property type="entry name" value="SseB_C"/>
</dbReference>
<reference evidence="3 4" key="1">
    <citation type="submission" date="2024-06" db="EMBL/GenBank/DDBJ databases">
        <title>The Natural Products Discovery Center: Release of the First 8490 Sequenced Strains for Exploring Actinobacteria Biosynthetic Diversity.</title>
        <authorList>
            <person name="Kalkreuter E."/>
            <person name="Kautsar S.A."/>
            <person name="Yang D."/>
            <person name="Bader C.D."/>
            <person name="Teijaro C.N."/>
            <person name="Fluegel L."/>
            <person name="Davis C.M."/>
            <person name="Simpson J.R."/>
            <person name="Lauterbach L."/>
            <person name="Steele A.D."/>
            <person name="Gui C."/>
            <person name="Meng S."/>
            <person name="Li G."/>
            <person name="Viehrig K."/>
            <person name="Ye F."/>
            <person name="Su P."/>
            <person name="Kiefer A.F."/>
            <person name="Nichols A."/>
            <person name="Cepeda A.J."/>
            <person name="Yan W."/>
            <person name="Fan B."/>
            <person name="Jiang Y."/>
            <person name="Adhikari A."/>
            <person name="Zheng C.-J."/>
            <person name="Schuster L."/>
            <person name="Cowan T.M."/>
            <person name="Smanski M.J."/>
            <person name="Chevrette M.G."/>
            <person name="De Carvalho L.P.S."/>
            <person name="Shen B."/>
        </authorList>
    </citation>
    <scope>NUCLEOTIDE SEQUENCE [LARGE SCALE GENOMIC DNA]</scope>
    <source>
        <strain evidence="3 4">NPDC048946</strain>
    </source>
</reference>
<evidence type="ECO:0000259" key="1">
    <source>
        <dbReference type="Pfam" id="PF07179"/>
    </source>
</evidence>
<dbReference type="Pfam" id="PF07179">
    <property type="entry name" value="SseB"/>
    <property type="match status" value="1"/>
</dbReference>
<dbReference type="Proteomes" id="UP001551482">
    <property type="component" value="Unassembled WGS sequence"/>
</dbReference>
<dbReference type="RefSeq" id="WP_358349861.1">
    <property type="nucleotide sequence ID" value="NZ_JBEZFP010000010.1"/>
</dbReference>
<organism evidence="3 4">
    <name type="scientific">Streptodolium elevatio</name>
    <dbReference type="NCBI Taxonomy" id="3157996"/>
    <lineage>
        <taxon>Bacteria</taxon>
        <taxon>Bacillati</taxon>
        <taxon>Actinomycetota</taxon>
        <taxon>Actinomycetes</taxon>
        <taxon>Kitasatosporales</taxon>
        <taxon>Streptomycetaceae</taxon>
        <taxon>Streptodolium</taxon>
    </lineage>
</organism>
<evidence type="ECO:0000259" key="2">
    <source>
        <dbReference type="Pfam" id="PF14581"/>
    </source>
</evidence>
<comment type="caution">
    <text evidence="3">The sequence shown here is derived from an EMBL/GenBank/DDBJ whole genome shotgun (WGS) entry which is preliminary data.</text>
</comment>
<evidence type="ECO:0000313" key="4">
    <source>
        <dbReference type="Proteomes" id="UP001551482"/>
    </source>
</evidence>
<protein>
    <submittedName>
        <fullName evidence="3">Enhanced serine sensitivity protein SseB</fullName>
    </submittedName>
</protein>
<dbReference type="InterPro" id="IPR009839">
    <property type="entry name" value="SseB_N"/>
</dbReference>
<gene>
    <name evidence="3" type="ORF">AB0C36_05980</name>
</gene>
<evidence type="ECO:0000313" key="3">
    <source>
        <dbReference type="EMBL" id="MEU8133040.1"/>
    </source>
</evidence>
<proteinExistence type="predicted"/>
<dbReference type="Pfam" id="PF14581">
    <property type="entry name" value="SseB_C"/>
    <property type="match status" value="1"/>
</dbReference>
<name>A0ABV3DBB5_9ACTN</name>
<dbReference type="EMBL" id="JBEZFP010000010">
    <property type="protein sequence ID" value="MEU8133040.1"/>
    <property type="molecule type" value="Genomic_DNA"/>
</dbReference>
<feature type="domain" description="SseB protein C-terminal" evidence="2">
    <location>
        <begin position="129"/>
        <end position="238"/>
    </location>
</feature>